<evidence type="ECO:0000256" key="3">
    <source>
        <dbReference type="ARBA" id="ARBA00023082"/>
    </source>
</evidence>
<keyword evidence="3" id="KW-0731">Sigma factor</keyword>
<protein>
    <submittedName>
        <fullName evidence="8">RNA polymerase sigma-70 factor (ECF subfamily)</fullName>
    </submittedName>
</protein>
<dbReference type="InterPro" id="IPR013249">
    <property type="entry name" value="RNA_pol_sigma70_r4_t2"/>
</dbReference>
<feature type="domain" description="RNA polymerase sigma-70 region 2" evidence="6">
    <location>
        <begin position="35"/>
        <end position="100"/>
    </location>
</feature>
<dbReference type="CDD" id="cd06171">
    <property type="entry name" value="Sigma70_r4"/>
    <property type="match status" value="1"/>
</dbReference>
<sequence length="193" mass="22740">MIKNDSKSMHKPQSFSENELISRCKSGEIKFQEKLYKHFYGYAMGVGMRYLQNKDDVLEVVNDSFIKVFKAISFYDENQPFKAWLRRIIVNTSIDHRRRNLKHMNQEDIDEAIYIGKAPEAVENINAKDILKLLNYLPEIQKTVFNLYEIDGYSHDEIGNMLSIPVSSSRVYLSRAKEKLRKHWNHQEGSYAR</sequence>
<keyword evidence="4" id="KW-0238">DNA-binding</keyword>
<dbReference type="GO" id="GO:0016987">
    <property type="term" value="F:sigma factor activity"/>
    <property type="evidence" value="ECO:0007669"/>
    <property type="project" value="UniProtKB-KW"/>
</dbReference>
<reference evidence="8 9" key="1">
    <citation type="submission" date="2018-03" db="EMBL/GenBank/DDBJ databases">
        <title>Genomic Encyclopedia of Type Strains, Phase III (KMG-III): the genomes of soil and plant-associated and newly described type strains.</title>
        <authorList>
            <person name="Whitman W."/>
        </authorList>
    </citation>
    <scope>NUCLEOTIDE SEQUENCE [LARGE SCALE GENOMIC DNA]</scope>
    <source>
        <strain evidence="8 9">CGMCC 1.9313</strain>
    </source>
</reference>
<dbReference type="EMBL" id="PVTH01000008">
    <property type="protein sequence ID" value="PRY50892.1"/>
    <property type="molecule type" value="Genomic_DNA"/>
</dbReference>
<gene>
    <name evidence="8" type="ORF">B0I27_108100</name>
</gene>
<dbReference type="SUPFAM" id="SSF88659">
    <property type="entry name" value="Sigma3 and sigma4 domains of RNA polymerase sigma factors"/>
    <property type="match status" value="1"/>
</dbReference>
<dbReference type="Gene3D" id="1.10.10.10">
    <property type="entry name" value="Winged helix-like DNA-binding domain superfamily/Winged helix DNA-binding domain"/>
    <property type="match status" value="1"/>
</dbReference>
<dbReference type="GO" id="GO:0006352">
    <property type="term" value="P:DNA-templated transcription initiation"/>
    <property type="evidence" value="ECO:0007669"/>
    <property type="project" value="InterPro"/>
</dbReference>
<comment type="caution">
    <text evidence="8">The sequence shown here is derived from an EMBL/GenBank/DDBJ whole genome shotgun (WGS) entry which is preliminary data.</text>
</comment>
<dbReference type="GO" id="GO:0003677">
    <property type="term" value="F:DNA binding"/>
    <property type="evidence" value="ECO:0007669"/>
    <property type="project" value="UniProtKB-KW"/>
</dbReference>
<dbReference type="InterPro" id="IPR013324">
    <property type="entry name" value="RNA_pol_sigma_r3/r4-like"/>
</dbReference>
<dbReference type="AlphaFoldDB" id="A0A2T0TYY6"/>
<feature type="domain" description="RNA polymerase sigma factor 70 region 4 type 2" evidence="7">
    <location>
        <begin position="129"/>
        <end position="180"/>
    </location>
</feature>
<dbReference type="InterPro" id="IPR013325">
    <property type="entry name" value="RNA_pol_sigma_r2"/>
</dbReference>
<dbReference type="PANTHER" id="PTHR43133:SF8">
    <property type="entry name" value="RNA POLYMERASE SIGMA FACTOR HI_1459-RELATED"/>
    <property type="match status" value="1"/>
</dbReference>
<comment type="similarity">
    <text evidence="1">Belongs to the sigma-70 factor family. ECF subfamily.</text>
</comment>
<evidence type="ECO:0000313" key="9">
    <source>
        <dbReference type="Proteomes" id="UP000238034"/>
    </source>
</evidence>
<dbReference type="Gene3D" id="1.10.1740.10">
    <property type="match status" value="1"/>
</dbReference>
<dbReference type="InterPro" id="IPR036388">
    <property type="entry name" value="WH-like_DNA-bd_sf"/>
</dbReference>
<evidence type="ECO:0000256" key="1">
    <source>
        <dbReference type="ARBA" id="ARBA00010641"/>
    </source>
</evidence>
<evidence type="ECO:0000259" key="6">
    <source>
        <dbReference type="Pfam" id="PF04542"/>
    </source>
</evidence>
<keyword evidence="2" id="KW-0805">Transcription regulation</keyword>
<dbReference type="Pfam" id="PF04542">
    <property type="entry name" value="Sigma70_r2"/>
    <property type="match status" value="1"/>
</dbReference>
<name>A0A2T0TYY6_9SPHI</name>
<accession>A0A2T0TYY6</accession>
<dbReference type="PANTHER" id="PTHR43133">
    <property type="entry name" value="RNA POLYMERASE ECF-TYPE SIGMA FACTO"/>
    <property type="match status" value="1"/>
</dbReference>
<dbReference type="SUPFAM" id="SSF88946">
    <property type="entry name" value="Sigma2 domain of RNA polymerase sigma factors"/>
    <property type="match status" value="1"/>
</dbReference>
<organism evidence="8 9">
    <name type="scientific">Arcticibacter pallidicorallinus</name>
    <dbReference type="NCBI Taxonomy" id="1259464"/>
    <lineage>
        <taxon>Bacteria</taxon>
        <taxon>Pseudomonadati</taxon>
        <taxon>Bacteroidota</taxon>
        <taxon>Sphingobacteriia</taxon>
        <taxon>Sphingobacteriales</taxon>
        <taxon>Sphingobacteriaceae</taxon>
        <taxon>Arcticibacter</taxon>
    </lineage>
</organism>
<evidence type="ECO:0000256" key="5">
    <source>
        <dbReference type="ARBA" id="ARBA00023163"/>
    </source>
</evidence>
<dbReference type="Proteomes" id="UP000238034">
    <property type="component" value="Unassembled WGS sequence"/>
</dbReference>
<dbReference type="Pfam" id="PF08281">
    <property type="entry name" value="Sigma70_r4_2"/>
    <property type="match status" value="1"/>
</dbReference>
<keyword evidence="9" id="KW-1185">Reference proteome</keyword>
<dbReference type="NCBIfam" id="TIGR02937">
    <property type="entry name" value="sigma70-ECF"/>
    <property type="match status" value="1"/>
</dbReference>
<evidence type="ECO:0000259" key="7">
    <source>
        <dbReference type="Pfam" id="PF08281"/>
    </source>
</evidence>
<keyword evidence="5" id="KW-0804">Transcription</keyword>
<evidence type="ECO:0000256" key="2">
    <source>
        <dbReference type="ARBA" id="ARBA00023015"/>
    </source>
</evidence>
<evidence type="ECO:0000256" key="4">
    <source>
        <dbReference type="ARBA" id="ARBA00023125"/>
    </source>
</evidence>
<dbReference type="InterPro" id="IPR007627">
    <property type="entry name" value="RNA_pol_sigma70_r2"/>
</dbReference>
<dbReference type="InterPro" id="IPR014284">
    <property type="entry name" value="RNA_pol_sigma-70_dom"/>
</dbReference>
<dbReference type="InterPro" id="IPR039425">
    <property type="entry name" value="RNA_pol_sigma-70-like"/>
</dbReference>
<dbReference type="RefSeq" id="WP_245925517.1">
    <property type="nucleotide sequence ID" value="NZ_PVTH01000008.1"/>
</dbReference>
<evidence type="ECO:0000313" key="8">
    <source>
        <dbReference type="EMBL" id="PRY50892.1"/>
    </source>
</evidence>
<proteinExistence type="inferred from homology"/>